<dbReference type="EMBL" id="LVJE01000011">
    <property type="protein sequence ID" value="OAB28577.1"/>
    <property type="molecule type" value="Genomic_DNA"/>
</dbReference>
<feature type="transmembrane region" description="Helical" evidence="5">
    <location>
        <begin position="47"/>
        <end position="68"/>
    </location>
</feature>
<evidence type="ECO:0000256" key="3">
    <source>
        <dbReference type="ARBA" id="ARBA00022989"/>
    </source>
</evidence>
<keyword evidence="3 5" id="KW-1133">Transmembrane helix</keyword>
<gene>
    <name evidence="7" type="ORF">FBFR_07765</name>
</gene>
<evidence type="ECO:0000256" key="1">
    <source>
        <dbReference type="ARBA" id="ARBA00004141"/>
    </source>
</evidence>
<keyword evidence="8" id="KW-1185">Reference proteome</keyword>
<organism evidence="7 8">
    <name type="scientific">Flavobacterium fryxellicola</name>
    <dbReference type="NCBI Taxonomy" id="249352"/>
    <lineage>
        <taxon>Bacteria</taxon>
        <taxon>Pseudomonadati</taxon>
        <taxon>Bacteroidota</taxon>
        <taxon>Flavobacteriia</taxon>
        <taxon>Flavobacteriales</taxon>
        <taxon>Flavobacteriaceae</taxon>
        <taxon>Flavobacterium</taxon>
    </lineage>
</organism>
<keyword evidence="2 5" id="KW-0812">Transmembrane</keyword>
<evidence type="ECO:0000256" key="5">
    <source>
        <dbReference type="SAM" id="Phobius"/>
    </source>
</evidence>
<keyword evidence="4 5" id="KW-0472">Membrane</keyword>
<dbReference type="GO" id="GO:0016020">
    <property type="term" value="C:membrane"/>
    <property type="evidence" value="ECO:0007669"/>
    <property type="project" value="UniProtKB-SubCell"/>
</dbReference>
<name>A0A167XPW0_9FLAO</name>
<evidence type="ECO:0000313" key="8">
    <source>
        <dbReference type="Proteomes" id="UP000077164"/>
    </source>
</evidence>
<proteinExistence type="predicted"/>
<dbReference type="InterPro" id="IPR007829">
    <property type="entry name" value="TM2"/>
</dbReference>
<evidence type="ECO:0000259" key="6">
    <source>
        <dbReference type="Pfam" id="PF05154"/>
    </source>
</evidence>
<accession>A0A167XPW0</accession>
<dbReference type="RefSeq" id="WP_066079271.1">
    <property type="nucleotide sequence ID" value="NZ_FRDK01000001.1"/>
</dbReference>
<evidence type="ECO:0000256" key="4">
    <source>
        <dbReference type="ARBA" id="ARBA00023136"/>
    </source>
</evidence>
<dbReference type="Pfam" id="PF05154">
    <property type="entry name" value="TM2"/>
    <property type="match status" value="1"/>
</dbReference>
<sequence length="93" mass="10616">MENAKFEAWNNPTPIRKNNKKLPAGILAILLGPFGIHKFLLGYTTEGIIWLVISLFTCGTVTYILGIIEGIIYLTKSDEEFYTTYQLNKKAWF</sequence>
<dbReference type="Proteomes" id="UP000077164">
    <property type="component" value="Unassembled WGS sequence"/>
</dbReference>
<feature type="transmembrane region" description="Helical" evidence="5">
    <location>
        <begin position="22"/>
        <end position="41"/>
    </location>
</feature>
<evidence type="ECO:0000256" key="2">
    <source>
        <dbReference type="ARBA" id="ARBA00022692"/>
    </source>
</evidence>
<comment type="caution">
    <text evidence="7">The sequence shown here is derived from an EMBL/GenBank/DDBJ whole genome shotgun (WGS) entry which is preliminary data.</text>
</comment>
<dbReference type="OrthoDB" id="9816361at2"/>
<protein>
    <recommendedName>
        <fullName evidence="6">TM2 domain-containing protein</fullName>
    </recommendedName>
</protein>
<comment type="subcellular location">
    <subcellularLocation>
        <location evidence="1">Membrane</location>
        <topology evidence="1">Multi-pass membrane protein</topology>
    </subcellularLocation>
</comment>
<dbReference type="STRING" id="249352.SAMN05444395_101304"/>
<reference evidence="7 8" key="1">
    <citation type="submission" date="2016-03" db="EMBL/GenBank/DDBJ databases">
        <title>Draft genome sequence of Flavobacterium fryxellicola DSM 16209.</title>
        <authorList>
            <person name="Shin S.-K."/>
            <person name="Yi H."/>
        </authorList>
    </citation>
    <scope>NUCLEOTIDE SEQUENCE [LARGE SCALE GENOMIC DNA]</scope>
    <source>
        <strain evidence="7 8">DSM 16209</strain>
    </source>
</reference>
<evidence type="ECO:0000313" key="7">
    <source>
        <dbReference type="EMBL" id="OAB28577.1"/>
    </source>
</evidence>
<feature type="domain" description="TM2" evidence="6">
    <location>
        <begin position="18"/>
        <end position="64"/>
    </location>
</feature>
<dbReference type="AlphaFoldDB" id="A0A167XPW0"/>